<dbReference type="AlphaFoldDB" id="X0WSM8"/>
<organism evidence="1">
    <name type="scientific">marine sediment metagenome</name>
    <dbReference type="NCBI Taxonomy" id="412755"/>
    <lineage>
        <taxon>unclassified sequences</taxon>
        <taxon>metagenomes</taxon>
        <taxon>ecological metagenomes</taxon>
    </lineage>
</organism>
<accession>X0WSM8</accession>
<reference evidence="1" key="1">
    <citation type="journal article" date="2014" name="Front. Microbiol.">
        <title>High frequency of phylogenetically diverse reductive dehalogenase-homologous genes in deep subseafloor sedimentary metagenomes.</title>
        <authorList>
            <person name="Kawai M."/>
            <person name="Futagami T."/>
            <person name="Toyoda A."/>
            <person name="Takaki Y."/>
            <person name="Nishi S."/>
            <person name="Hori S."/>
            <person name="Arai W."/>
            <person name="Tsubouchi T."/>
            <person name="Morono Y."/>
            <person name="Uchiyama I."/>
            <person name="Ito T."/>
            <person name="Fujiyama A."/>
            <person name="Inagaki F."/>
            <person name="Takami H."/>
        </authorList>
    </citation>
    <scope>NUCLEOTIDE SEQUENCE</scope>
    <source>
        <strain evidence="1">Expedition CK06-06</strain>
    </source>
</reference>
<evidence type="ECO:0000313" key="1">
    <source>
        <dbReference type="EMBL" id="GAG33680.1"/>
    </source>
</evidence>
<dbReference type="EMBL" id="BARS01042887">
    <property type="protein sequence ID" value="GAG33680.1"/>
    <property type="molecule type" value="Genomic_DNA"/>
</dbReference>
<feature type="non-terminal residue" evidence="1">
    <location>
        <position position="1"/>
    </location>
</feature>
<protein>
    <submittedName>
        <fullName evidence="1">Uncharacterized protein</fullName>
    </submittedName>
</protein>
<sequence length="251" mass="27747">DASMWDPAPFSDIIHHAELHFTYQLTGAGGMDNLFIQLEYSYDFASWVKIEGPIEVNPIDTNPQHDTASIGAFALTDKAWYRITFHAEDDMDELFIYNAHIVVKQSDVGGIIKCVPEYLMINSTQTGTGDTDFLTSYEPNEWNAEGGYVHHVHCMDCDDDATSIILHDEGDTKLDGSDILGNEDGVDQQSFSISPGSFTWQALQPAVRMYGGEPDEGYAQQYAGDGGKCIGFLAYILKLGTPGNLDIVLWD</sequence>
<proteinExistence type="predicted"/>
<name>X0WSM8_9ZZZZ</name>
<feature type="non-terminal residue" evidence="1">
    <location>
        <position position="251"/>
    </location>
</feature>
<comment type="caution">
    <text evidence="1">The sequence shown here is derived from an EMBL/GenBank/DDBJ whole genome shotgun (WGS) entry which is preliminary data.</text>
</comment>
<gene>
    <name evidence="1" type="ORF">S01H1_65005</name>
</gene>